<evidence type="ECO:0000313" key="2">
    <source>
        <dbReference type="Proteomes" id="UP000248293"/>
    </source>
</evidence>
<evidence type="ECO:0000313" key="1">
    <source>
        <dbReference type="EMBL" id="ASD52180.1"/>
    </source>
</evidence>
<dbReference type="EMBL" id="KY971611">
    <property type="protein sequence ID" value="ASD52180.1"/>
    <property type="molecule type" value="Genomic_DNA"/>
</dbReference>
<name>A0A2U7N2N6_9CAUD</name>
<sequence length="198" mass="22293">MQRYNRTNFTSSSVAKQLIAAVKEVLIQGHSAYLANRQGKRWMRASVHGENFQGTFHKQTFEFYAGSGQDVGELIFQASFEWPHELQDEFFQLLGELSRLTDHLHNVVAKRVAEAQAKADKEARDNKAAELYILKQAGATHKATDSLGKPVYLSYKKAWFGFGKTITRIYKVEEGLFGGLQVHSQEVNGEAFTMGGFL</sequence>
<accession>A0A2U7N2N6</accession>
<keyword evidence="2" id="KW-1185">Reference proteome</keyword>
<gene>
    <name evidence="1" type="ORF">PspYZU08_04</name>
</gene>
<organism evidence="1 2">
    <name type="scientific">Pseudomonas phage PspYZU08</name>
    <dbReference type="NCBI Taxonomy" id="1983557"/>
    <lineage>
        <taxon>Viruses</taxon>
        <taxon>Duplodnaviria</taxon>
        <taxon>Heunggongvirae</taxon>
        <taxon>Uroviricota</taxon>
        <taxon>Caudoviricetes</taxon>
        <taxon>Autographivirales</taxon>
        <taxon>Autotranscriptaviridae</taxon>
        <taxon>Studiervirinae</taxon>
        <taxon>Pijolavirus</taxon>
        <taxon>Pijolavirus PspYZU08</taxon>
    </lineage>
</organism>
<protein>
    <submittedName>
        <fullName evidence="1">Uncharacterized protein</fullName>
    </submittedName>
</protein>
<proteinExistence type="predicted"/>
<dbReference type="Proteomes" id="UP000248293">
    <property type="component" value="Segment"/>
</dbReference>
<reference evidence="1 2" key="1">
    <citation type="submission" date="2017-04" db="EMBL/GenBank/DDBJ databases">
        <title>Isolation of lytic bacteriophages infecting Pseudomonas strains for biocontrol of fish and shrimp spoilage during chilled storage.</title>
        <authorList>
            <person name="Yang Z."/>
            <person name="Tao X."/>
            <person name="Gao L."/>
            <person name="Rao S."/>
        </authorList>
    </citation>
    <scope>NUCLEOTIDE SEQUENCE [LARGE SCALE GENOMIC DNA]</scope>
</reference>